<gene>
    <name evidence="2" type="ORF">C0Q70_04587</name>
</gene>
<comment type="caution">
    <text evidence="2">The sequence shown here is derived from an EMBL/GenBank/DDBJ whole genome shotgun (WGS) entry which is preliminary data.</text>
</comment>
<dbReference type="EMBL" id="PZQS01000003">
    <property type="protein sequence ID" value="PVD33333.1"/>
    <property type="molecule type" value="Genomic_DNA"/>
</dbReference>
<dbReference type="Proteomes" id="UP000245119">
    <property type="component" value="Linkage Group LG3"/>
</dbReference>
<evidence type="ECO:0000313" key="2">
    <source>
        <dbReference type="EMBL" id="PVD33333.1"/>
    </source>
</evidence>
<dbReference type="AlphaFoldDB" id="A0A2T7PIS7"/>
<organism evidence="2 3">
    <name type="scientific">Pomacea canaliculata</name>
    <name type="common">Golden apple snail</name>
    <dbReference type="NCBI Taxonomy" id="400727"/>
    <lineage>
        <taxon>Eukaryota</taxon>
        <taxon>Metazoa</taxon>
        <taxon>Spiralia</taxon>
        <taxon>Lophotrochozoa</taxon>
        <taxon>Mollusca</taxon>
        <taxon>Gastropoda</taxon>
        <taxon>Caenogastropoda</taxon>
        <taxon>Architaenioglossa</taxon>
        <taxon>Ampullarioidea</taxon>
        <taxon>Ampullariidae</taxon>
        <taxon>Pomacea</taxon>
    </lineage>
</organism>
<feature type="region of interest" description="Disordered" evidence="1">
    <location>
        <begin position="1"/>
        <end position="33"/>
    </location>
</feature>
<evidence type="ECO:0000256" key="1">
    <source>
        <dbReference type="SAM" id="MobiDB-lite"/>
    </source>
</evidence>
<keyword evidence="3" id="KW-1185">Reference proteome</keyword>
<protein>
    <submittedName>
        <fullName evidence="2">Uncharacterized protein</fullName>
    </submittedName>
</protein>
<sequence>MNRRTRKRQGPGGMGEGQEHLEGTGQKTRWRASREKFSATALVVCSKHSTVERREKVALAPDAKYGDTNLSSGAIPDVAGNVAPNARQTLLSADVHARVSQASDI</sequence>
<accession>A0A2T7PIS7</accession>
<evidence type="ECO:0000313" key="3">
    <source>
        <dbReference type="Proteomes" id="UP000245119"/>
    </source>
</evidence>
<name>A0A2T7PIS7_POMCA</name>
<reference evidence="2 3" key="1">
    <citation type="submission" date="2018-04" db="EMBL/GenBank/DDBJ databases">
        <title>The genome of golden apple snail Pomacea canaliculata provides insight into stress tolerance and invasive adaptation.</title>
        <authorList>
            <person name="Liu C."/>
            <person name="Liu B."/>
            <person name="Ren Y."/>
            <person name="Zhang Y."/>
            <person name="Wang H."/>
            <person name="Li S."/>
            <person name="Jiang F."/>
            <person name="Yin L."/>
            <person name="Zhang G."/>
            <person name="Qian W."/>
            <person name="Fan W."/>
        </authorList>
    </citation>
    <scope>NUCLEOTIDE SEQUENCE [LARGE SCALE GENOMIC DNA]</scope>
    <source>
        <strain evidence="2">SZHN2017</strain>
        <tissue evidence="2">Muscle</tissue>
    </source>
</reference>
<proteinExistence type="predicted"/>